<organism evidence="1 2">
    <name type="scientific">Streptomyces violascens</name>
    <dbReference type="NCBI Taxonomy" id="67381"/>
    <lineage>
        <taxon>Bacteria</taxon>
        <taxon>Bacillati</taxon>
        <taxon>Actinomycetota</taxon>
        <taxon>Actinomycetes</taxon>
        <taxon>Kitasatosporales</taxon>
        <taxon>Streptomycetaceae</taxon>
        <taxon>Streptomyces</taxon>
    </lineage>
</organism>
<gene>
    <name evidence="1" type="ORF">Sviol_43690</name>
</gene>
<dbReference type="EMBL" id="BNDY01000017">
    <property type="protein sequence ID" value="GHI39961.1"/>
    <property type="molecule type" value="Genomic_DNA"/>
</dbReference>
<reference evidence="1" key="1">
    <citation type="submission" date="2024-05" db="EMBL/GenBank/DDBJ databases">
        <title>Whole genome shotgun sequence of Streptomyces violascens NBRC 12920.</title>
        <authorList>
            <person name="Komaki H."/>
            <person name="Tamura T."/>
        </authorList>
    </citation>
    <scope>NUCLEOTIDE SEQUENCE</scope>
    <source>
        <strain evidence="1">NBRC 12920</strain>
    </source>
</reference>
<protein>
    <submittedName>
        <fullName evidence="1">Uncharacterized protein</fullName>
    </submittedName>
</protein>
<keyword evidence="2" id="KW-1185">Reference proteome</keyword>
<sequence>MSIAAASPQATPTAVYRTLISGKRGATEAREPGLDLSIGWTGKFPDPVPVIVLGGQELGTTDFSLTRHGTTLTIAIDLLADADLVCGDGRAMYLKAEAVIDGTGQRFTGKVLASCADRNLDAEPYTWTGAVTVSAQEHRGGKRGT</sequence>
<dbReference type="Proteomes" id="UP001050808">
    <property type="component" value="Unassembled WGS sequence"/>
</dbReference>
<accession>A0ABQ3QRQ8</accession>
<comment type="caution">
    <text evidence="1">The sequence shown here is derived from an EMBL/GenBank/DDBJ whole genome shotgun (WGS) entry which is preliminary data.</text>
</comment>
<evidence type="ECO:0000313" key="2">
    <source>
        <dbReference type="Proteomes" id="UP001050808"/>
    </source>
</evidence>
<evidence type="ECO:0000313" key="1">
    <source>
        <dbReference type="EMBL" id="GHI39961.1"/>
    </source>
</evidence>
<proteinExistence type="predicted"/>
<name>A0ABQ3QRQ8_9ACTN</name>
<dbReference type="RefSeq" id="WP_226599069.1">
    <property type="nucleotide sequence ID" value="NZ_BNDY01000017.1"/>
</dbReference>